<keyword evidence="1 2" id="KW-0129">CBS domain</keyword>
<proteinExistence type="predicted"/>
<dbReference type="AlphaFoldDB" id="A0A841RDE6"/>
<dbReference type="Pfam" id="PF00571">
    <property type="entry name" value="CBS"/>
    <property type="match status" value="2"/>
</dbReference>
<feature type="domain" description="CBS" evidence="3">
    <location>
        <begin position="75"/>
        <end position="132"/>
    </location>
</feature>
<accession>A0A841RDE6</accession>
<comment type="caution">
    <text evidence="4">The sequence shown here is derived from an EMBL/GenBank/DDBJ whole genome shotgun (WGS) entry which is preliminary data.</text>
</comment>
<dbReference type="PANTHER" id="PTHR43080:SF2">
    <property type="entry name" value="CBS DOMAIN-CONTAINING PROTEIN"/>
    <property type="match status" value="1"/>
</dbReference>
<dbReference type="RefSeq" id="WP_184747511.1">
    <property type="nucleotide sequence ID" value="NZ_JACHGJ010000006.1"/>
</dbReference>
<dbReference type="InterPro" id="IPR046342">
    <property type="entry name" value="CBS_dom_sf"/>
</dbReference>
<dbReference type="InterPro" id="IPR000644">
    <property type="entry name" value="CBS_dom"/>
</dbReference>
<reference evidence="4 5" key="1">
    <citation type="submission" date="2020-08" db="EMBL/GenBank/DDBJ databases">
        <title>Genomic Encyclopedia of Type Strains, Phase IV (KMG-IV): sequencing the most valuable type-strain genomes for metagenomic binning, comparative biology and taxonomic classification.</title>
        <authorList>
            <person name="Goeker M."/>
        </authorList>
    </citation>
    <scope>NUCLEOTIDE SEQUENCE [LARGE SCALE GENOMIC DNA]</scope>
    <source>
        <strain evidence="4 5">DSM 2461</strain>
    </source>
</reference>
<evidence type="ECO:0000313" key="4">
    <source>
        <dbReference type="EMBL" id="MBB6481257.1"/>
    </source>
</evidence>
<dbReference type="SUPFAM" id="SSF54631">
    <property type="entry name" value="CBS-domain pair"/>
    <property type="match status" value="1"/>
</dbReference>
<evidence type="ECO:0000256" key="1">
    <source>
        <dbReference type="ARBA" id="ARBA00023122"/>
    </source>
</evidence>
<gene>
    <name evidence="4" type="ORF">HNR50_002937</name>
</gene>
<evidence type="ECO:0000259" key="3">
    <source>
        <dbReference type="PROSITE" id="PS51371"/>
    </source>
</evidence>
<dbReference type="PROSITE" id="PS51371">
    <property type="entry name" value="CBS"/>
    <property type="match status" value="2"/>
</dbReference>
<feature type="domain" description="CBS" evidence="3">
    <location>
        <begin position="9"/>
        <end position="66"/>
    </location>
</feature>
<dbReference type="EMBL" id="JACHGJ010000006">
    <property type="protein sequence ID" value="MBB6481257.1"/>
    <property type="molecule type" value="Genomic_DNA"/>
</dbReference>
<sequence length="150" mass="17029">MTISEILKQKKSAIYTVTDKATVREAVIIMNEKKIGSLIVENEKKEVAGIITERDILSKVCPRDDSWQKSVIEVMTPREELIIGMTDDTVSYVMNIMTDKRIRHLPVFEKDKLVGVVSIGDVVKNVMELSETEAKLLREHIMNPYGINIP</sequence>
<dbReference type="InterPro" id="IPR051257">
    <property type="entry name" value="Diverse_CBS-Domain"/>
</dbReference>
<evidence type="ECO:0000313" key="5">
    <source>
        <dbReference type="Proteomes" id="UP000587760"/>
    </source>
</evidence>
<name>A0A841RDE6_9SPIO</name>
<dbReference type="CDD" id="cd04623">
    <property type="entry name" value="CBS_pair_bac_euk"/>
    <property type="match status" value="1"/>
</dbReference>
<dbReference type="InterPro" id="IPR044725">
    <property type="entry name" value="CBSX3_CBS_dom"/>
</dbReference>
<dbReference type="PANTHER" id="PTHR43080">
    <property type="entry name" value="CBS DOMAIN-CONTAINING PROTEIN CBSX3, MITOCHONDRIAL"/>
    <property type="match status" value="1"/>
</dbReference>
<protein>
    <submittedName>
        <fullName evidence="4">CBS domain-containing protein</fullName>
    </submittedName>
</protein>
<dbReference type="SMART" id="SM00116">
    <property type="entry name" value="CBS"/>
    <property type="match status" value="2"/>
</dbReference>
<keyword evidence="5" id="KW-1185">Reference proteome</keyword>
<dbReference type="Proteomes" id="UP000587760">
    <property type="component" value="Unassembled WGS sequence"/>
</dbReference>
<dbReference type="Gene3D" id="3.10.580.10">
    <property type="entry name" value="CBS-domain"/>
    <property type="match status" value="1"/>
</dbReference>
<organism evidence="4 5">
    <name type="scientific">Spirochaeta isovalerica</name>
    <dbReference type="NCBI Taxonomy" id="150"/>
    <lineage>
        <taxon>Bacteria</taxon>
        <taxon>Pseudomonadati</taxon>
        <taxon>Spirochaetota</taxon>
        <taxon>Spirochaetia</taxon>
        <taxon>Spirochaetales</taxon>
        <taxon>Spirochaetaceae</taxon>
        <taxon>Spirochaeta</taxon>
    </lineage>
</organism>
<evidence type="ECO:0000256" key="2">
    <source>
        <dbReference type="PROSITE-ProRule" id="PRU00703"/>
    </source>
</evidence>